<gene>
    <name evidence="8" type="ORF">FHE74_00115</name>
</gene>
<dbReference type="Pfam" id="PF00248">
    <property type="entry name" value="Aldo_ket_red"/>
    <property type="match status" value="1"/>
</dbReference>
<organism evidence="8 9">
    <name type="scientific">Corynebacterium tapiri</name>
    <dbReference type="NCBI Taxonomy" id="1448266"/>
    <lineage>
        <taxon>Bacteria</taxon>
        <taxon>Bacillati</taxon>
        <taxon>Actinomycetota</taxon>
        <taxon>Actinomycetes</taxon>
        <taxon>Mycobacteriales</taxon>
        <taxon>Corynebacteriaceae</taxon>
        <taxon>Corynebacterium</taxon>
    </lineage>
</organism>
<dbReference type="InterPro" id="IPR020471">
    <property type="entry name" value="AKR"/>
</dbReference>
<feature type="domain" description="NADP-dependent oxidoreductase" evidence="7">
    <location>
        <begin position="20"/>
        <end position="266"/>
    </location>
</feature>
<keyword evidence="2" id="KW-0521">NADP</keyword>
<protein>
    <submittedName>
        <fullName evidence="8">Aldo/keto reductase</fullName>
    </submittedName>
</protein>
<keyword evidence="3" id="KW-0560">Oxidoreductase</keyword>
<comment type="similarity">
    <text evidence="1">Belongs to the aldo/keto reductase family.</text>
</comment>
<dbReference type="CDD" id="cd19071">
    <property type="entry name" value="AKR_AKR1-5-like"/>
    <property type="match status" value="1"/>
</dbReference>
<dbReference type="PROSITE" id="PS00798">
    <property type="entry name" value="ALDOKETO_REDUCTASE_1"/>
    <property type="match status" value="1"/>
</dbReference>
<evidence type="ECO:0000313" key="8">
    <source>
        <dbReference type="EMBL" id="TNM00396.1"/>
    </source>
</evidence>
<evidence type="ECO:0000256" key="1">
    <source>
        <dbReference type="ARBA" id="ARBA00007905"/>
    </source>
</evidence>
<dbReference type="PROSITE" id="PS00062">
    <property type="entry name" value="ALDOKETO_REDUCTASE_2"/>
    <property type="match status" value="1"/>
</dbReference>
<dbReference type="PANTHER" id="PTHR43827">
    <property type="entry name" value="2,5-DIKETO-D-GLUCONIC ACID REDUCTASE"/>
    <property type="match status" value="1"/>
</dbReference>
<accession>A0A5C4U679</accession>
<dbReference type="InterPro" id="IPR018170">
    <property type="entry name" value="Aldo/ket_reductase_CS"/>
</dbReference>
<reference evidence="8 9" key="1">
    <citation type="submission" date="2019-06" db="EMBL/GenBank/DDBJ databases">
        <authorList>
            <person name="Li J."/>
        </authorList>
    </citation>
    <scope>NUCLEOTIDE SEQUENCE [LARGE SCALE GENOMIC DNA]</scope>
    <source>
        <strain evidence="8 9">LMG 28165</strain>
    </source>
</reference>
<evidence type="ECO:0000256" key="4">
    <source>
        <dbReference type="PIRSR" id="PIRSR000097-1"/>
    </source>
</evidence>
<name>A0A5C4U679_9CORY</name>
<keyword evidence="9" id="KW-1185">Reference proteome</keyword>
<evidence type="ECO:0000256" key="5">
    <source>
        <dbReference type="PIRSR" id="PIRSR000097-2"/>
    </source>
</evidence>
<evidence type="ECO:0000259" key="7">
    <source>
        <dbReference type="Pfam" id="PF00248"/>
    </source>
</evidence>
<dbReference type="PANTHER" id="PTHR43827:SF3">
    <property type="entry name" value="NADP-DEPENDENT OXIDOREDUCTASE DOMAIN-CONTAINING PROTEIN"/>
    <property type="match status" value="1"/>
</dbReference>
<dbReference type="OrthoDB" id="9804790at2"/>
<dbReference type="AlphaFoldDB" id="A0A5C4U679"/>
<sequence>MSNTPIPTFSLIDGAEMPQIGFGTYKLHGDEAVRMVREAIAAGYRHIDTASLYDNEGAVGQGIRDAIAAGDVTREELFVATKAWNNEQGKDEIPQAFRRSLARLGLDYLDLYLLHWPWPQRGLYNESFEAMAKLQGLGDVQSIGVCNFYEEVLQDLVDATGVTPAINQVEMHVGFSQAPLRQLHSELGVVGQAWAPLGRGVLMENPEVRSIAANHGVSEAQIVLAYLLNKGVSVIPKTATPARLLENAAAVDIELEPAELASLDALDGVEGIGRLSGDPREFPGEVRQN</sequence>
<dbReference type="FunFam" id="3.20.20.100:FF:000002">
    <property type="entry name" value="2,5-diketo-D-gluconic acid reductase A"/>
    <property type="match status" value="1"/>
</dbReference>
<feature type="site" description="Lowers pKa of active site Tyr" evidence="6">
    <location>
        <position position="82"/>
    </location>
</feature>
<evidence type="ECO:0000256" key="3">
    <source>
        <dbReference type="ARBA" id="ARBA00023002"/>
    </source>
</evidence>
<feature type="binding site" evidence="5">
    <location>
        <position position="115"/>
    </location>
    <ligand>
        <name>substrate</name>
    </ligand>
</feature>
<dbReference type="InterPro" id="IPR023210">
    <property type="entry name" value="NADP_OxRdtase_dom"/>
</dbReference>
<comment type="caution">
    <text evidence="8">The sequence shown here is derived from an EMBL/GenBank/DDBJ whole genome shotgun (WGS) entry which is preliminary data.</text>
</comment>
<dbReference type="PROSITE" id="PS00063">
    <property type="entry name" value="ALDOKETO_REDUCTASE_3"/>
    <property type="match status" value="1"/>
</dbReference>
<dbReference type="Proteomes" id="UP000312032">
    <property type="component" value="Unassembled WGS sequence"/>
</dbReference>
<dbReference type="RefSeq" id="WP_139464395.1">
    <property type="nucleotide sequence ID" value="NZ_VDHJ01000001.1"/>
</dbReference>
<evidence type="ECO:0000256" key="6">
    <source>
        <dbReference type="PIRSR" id="PIRSR000097-3"/>
    </source>
</evidence>
<dbReference type="InterPro" id="IPR036812">
    <property type="entry name" value="NAD(P)_OxRdtase_dom_sf"/>
</dbReference>
<dbReference type="SUPFAM" id="SSF51430">
    <property type="entry name" value="NAD(P)-linked oxidoreductase"/>
    <property type="match status" value="1"/>
</dbReference>
<dbReference type="Gene3D" id="3.20.20.100">
    <property type="entry name" value="NADP-dependent oxidoreductase domain"/>
    <property type="match status" value="1"/>
</dbReference>
<dbReference type="PRINTS" id="PR00069">
    <property type="entry name" value="ALDKETRDTASE"/>
</dbReference>
<evidence type="ECO:0000256" key="2">
    <source>
        <dbReference type="ARBA" id="ARBA00022857"/>
    </source>
</evidence>
<evidence type="ECO:0000313" key="9">
    <source>
        <dbReference type="Proteomes" id="UP000312032"/>
    </source>
</evidence>
<proteinExistence type="inferred from homology"/>
<feature type="active site" description="Proton donor" evidence="4">
    <location>
        <position position="53"/>
    </location>
</feature>
<dbReference type="GO" id="GO:0016616">
    <property type="term" value="F:oxidoreductase activity, acting on the CH-OH group of donors, NAD or NADP as acceptor"/>
    <property type="evidence" value="ECO:0007669"/>
    <property type="project" value="UniProtKB-ARBA"/>
</dbReference>
<dbReference type="PIRSF" id="PIRSF000097">
    <property type="entry name" value="AKR"/>
    <property type="match status" value="1"/>
</dbReference>
<dbReference type="EMBL" id="VDHJ01000001">
    <property type="protein sequence ID" value="TNM00396.1"/>
    <property type="molecule type" value="Genomic_DNA"/>
</dbReference>